<dbReference type="EMBL" id="LWDF02001123">
    <property type="protein sequence ID" value="KAE8240264.1"/>
    <property type="molecule type" value="Genomic_DNA"/>
</dbReference>
<evidence type="ECO:0000256" key="9">
    <source>
        <dbReference type="SAM" id="MobiDB-lite"/>
    </source>
</evidence>
<dbReference type="CDD" id="cd18140">
    <property type="entry name" value="HLD_clamp_RFC"/>
    <property type="match status" value="1"/>
</dbReference>
<keyword evidence="5" id="KW-0238">DNA-binding</keyword>
<comment type="subcellular location">
    <subcellularLocation>
        <location evidence="1">Nucleus</location>
    </subcellularLocation>
</comment>
<evidence type="ECO:0000256" key="3">
    <source>
        <dbReference type="ARBA" id="ARBA00022741"/>
    </source>
</evidence>
<dbReference type="GO" id="GO:0016887">
    <property type="term" value="F:ATP hydrolysis activity"/>
    <property type="evidence" value="ECO:0007669"/>
    <property type="project" value="InterPro"/>
</dbReference>
<keyword evidence="12" id="KW-1185">Reference proteome</keyword>
<name>A0A8T8SGW5_9BASI</name>
<feature type="compositionally biased region" description="Gly residues" evidence="9">
    <location>
        <begin position="291"/>
        <end position="300"/>
    </location>
</feature>
<accession>A0A8T8SGW5</accession>
<dbReference type="Gene3D" id="1.10.8.60">
    <property type="match status" value="1"/>
</dbReference>
<dbReference type="InterPro" id="IPR003959">
    <property type="entry name" value="ATPase_AAA_core"/>
</dbReference>
<dbReference type="InterPro" id="IPR047854">
    <property type="entry name" value="RFC_lid"/>
</dbReference>
<evidence type="ECO:0000256" key="7">
    <source>
        <dbReference type="ARBA" id="ARBA00023306"/>
    </source>
</evidence>
<evidence type="ECO:0000256" key="6">
    <source>
        <dbReference type="ARBA" id="ARBA00023242"/>
    </source>
</evidence>
<gene>
    <name evidence="11" type="ORF">A4X13_0g7878</name>
</gene>
<reference evidence="11" key="1">
    <citation type="submission" date="2016-04" db="EMBL/GenBank/DDBJ databases">
        <authorList>
            <person name="Nguyen H.D."/>
            <person name="Samba Siva P."/>
            <person name="Cullis J."/>
            <person name="Levesque C.A."/>
            <person name="Hambleton S."/>
        </authorList>
    </citation>
    <scope>NUCLEOTIDE SEQUENCE</scope>
    <source>
        <strain evidence="11">DAOMC 236416</strain>
    </source>
</reference>
<keyword evidence="3" id="KW-0547">Nucleotide-binding</keyword>
<keyword evidence="7" id="KW-0131">Cell cycle</keyword>
<evidence type="ECO:0000313" key="12">
    <source>
        <dbReference type="Proteomes" id="UP000077521"/>
    </source>
</evidence>
<dbReference type="InterPro" id="IPR027417">
    <property type="entry name" value="P-loop_NTPase"/>
</dbReference>
<dbReference type="PANTHER" id="PTHR46765">
    <property type="entry name" value="P-LOOP CONTAINING NUCLEOSIDE TRIPHOSPHATE HYDROLASES SUPERFAMILY PROTEIN"/>
    <property type="match status" value="1"/>
</dbReference>
<dbReference type="AlphaFoldDB" id="A0A8T8SGW5"/>
<dbReference type="GO" id="GO:0003677">
    <property type="term" value="F:DNA binding"/>
    <property type="evidence" value="ECO:0007669"/>
    <property type="project" value="UniProtKB-KW"/>
</dbReference>
<evidence type="ECO:0000313" key="11">
    <source>
        <dbReference type="EMBL" id="KAE8240264.1"/>
    </source>
</evidence>
<dbReference type="PRINTS" id="PR00830">
    <property type="entry name" value="ENDOLAPTASE"/>
</dbReference>
<evidence type="ECO:0000256" key="5">
    <source>
        <dbReference type="ARBA" id="ARBA00023125"/>
    </source>
</evidence>
<dbReference type="SMART" id="SM00382">
    <property type="entry name" value="AAA"/>
    <property type="match status" value="1"/>
</dbReference>
<feature type="region of interest" description="Disordered" evidence="9">
    <location>
        <begin position="896"/>
        <end position="922"/>
    </location>
</feature>
<feature type="compositionally biased region" description="Acidic residues" evidence="9">
    <location>
        <begin position="23"/>
        <end position="37"/>
    </location>
</feature>
<dbReference type="SUPFAM" id="SSF52540">
    <property type="entry name" value="P-loop containing nucleoside triphosphate hydrolases"/>
    <property type="match status" value="1"/>
</dbReference>
<sequence length="952" mass="103177">MTATELDVPAPRMELTSNGIFDFGDEEEDELVDELQSDDERVPEAEQPDQTNGLAAASKAASHSADPDFDDDELDALAEAHVLRPIDNTASSNATQSNAHSPAKAALNAFGSARGKSPVVDPDEEEIDLDAEIAAYEAERAQEQAEREAVPRSASNGTEKAATAPQRRSAPAAASVSRPKAALPVLKSRPPPVSHSESSISALTVMASSIRMKLKAKQNRPEQAATVVRPFNNQSAGSELWVDKHRPQHFTELLGDDRLHREAMSWLKQWDQCVFKRKPKKRVRTDPQAGGLSGGIGAADGGKAPWEDPWGRPQERVLLISGPPGLGKTTLANIIATQAGYGVFELNASDARNAGAVENIVKMALQSASLKNPKRPTLVLVDEIDGATGGAMASGSGAGAGGGGEGGGEGGFVRALIKLIEGGRGSKGKGKDKIVSKPLLRPIICVCNDAFAPALRGLRPMAKLLRYNRPPTQTLVKRLKEVCELEDMRADTRCLSTLVDMAQGDVRACINALQFLKTRSSKITEADINGAASALGLKDGGASMHRVWNLLFHAPSSRERARSLEPRDARRTSDKIVREATLCGDFDKVALGCFEHYPKLALVDDGWARFKEAHEWLYFAGCIQDSVWKTGTGTFDLLGFLPWTFVPWHNLFANTKNTMPEYPRVDYEHFVKRTAFSEITTALHTSLPPSLRTLFHVPGVVTELGPSLMRMLNPDLRPVNNQLVRTEERRTLTSLVNIMLHLNLRFVHDRMEDGSLSMRLEPPLDAFVQYDGRRSKDVAASRFAVRQIVVREMEAEVKRRRAGLMSEGGPRDGRSAGAQKVLAQYLPADQVGSASGSRQGGGVSLKSKVAADKAAVDFFGRAIAHTTAKESKGKGTGKGKELIMPASTTSLARTSMLPFDDSDLGDSATASAKRARDDSSEEPPAKKLKVFFRFHEGFSNAVRKKITLSQLL</sequence>
<feature type="region of interest" description="Disordered" evidence="9">
    <location>
        <begin position="281"/>
        <end position="302"/>
    </location>
</feature>
<dbReference type="PANTHER" id="PTHR46765:SF1">
    <property type="entry name" value="P-LOOP CONTAINING NUCLEOSIDE TRIPHOSPHATE HYDROLASES SUPERFAMILY PROTEIN"/>
    <property type="match status" value="1"/>
</dbReference>
<evidence type="ECO:0000259" key="10">
    <source>
        <dbReference type="SMART" id="SM00382"/>
    </source>
</evidence>
<dbReference type="InterPro" id="IPR053016">
    <property type="entry name" value="CTF18-RFC_complex"/>
</dbReference>
<protein>
    <recommendedName>
        <fullName evidence="10">AAA+ ATPase domain-containing protein</fullName>
    </recommendedName>
</protein>
<dbReference type="GO" id="GO:0005524">
    <property type="term" value="F:ATP binding"/>
    <property type="evidence" value="ECO:0007669"/>
    <property type="project" value="UniProtKB-KW"/>
</dbReference>
<evidence type="ECO:0000256" key="4">
    <source>
        <dbReference type="ARBA" id="ARBA00022840"/>
    </source>
</evidence>
<dbReference type="GO" id="GO:0005634">
    <property type="term" value="C:nucleus"/>
    <property type="evidence" value="ECO:0007669"/>
    <property type="project" value="UniProtKB-SubCell"/>
</dbReference>
<feature type="compositionally biased region" description="Low complexity" evidence="9">
    <location>
        <begin position="161"/>
        <end position="182"/>
    </location>
</feature>
<feature type="compositionally biased region" description="Polar residues" evidence="9">
    <location>
        <begin position="88"/>
        <end position="100"/>
    </location>
</feature>
<evidence type="ECO:0000256" key="2">
    <source>
        <dbReference type="ARBA" id="ARBA00022705"/>
    </source>
</evidence>
<keyword evidence="2" id="KW-0235">DNA replication</keyword>
<comment type="caution">
    <text evidence="11">The sequence shown here is derived from an EMBL/GenBank/DDBJ whole genome shotgun (WGS) entry which is preliminary data.</text>
</comment>
<feature type="compositionally biased region" description="Basic and acidic residues" evidence="9">
    <location>
        <begin position="137"/>
        <end position="150"/>
    </location>
</feature>
<dbReference type="Gene3D" id="3.40.50.300">
    <property type="entry name" value="P-loop containing nucleotide triphosphate hydrolases"/>
    <property type="match status" value="1"/>
</dbReference>
<reference evidence="11" key="2">
    <citation type="journal article" date="2019" name="IMA Fungus">
        <title>Genome sequencing and comparison of five Tilletia species to identify candidate genes for the detection of regulated species infecting wheat.</title>
        <authorList>
            <person name="Nguyen H.D.T."/>
            <person name="Sultana T."/>
            <person name="Kesanakurti P."/>
            <person name="Hambleton S."/>
        </authorList>
    </citation>
    <scope>NUCLEOTIDE SEQUENCE</scope>
    <source>
        <strain evidence="11">DAOMC 236416</strain>
    </source>
</reference>
<keyword evidence="4" id="KW-0067">ATP-binding</keyword>
<dbReference type="InterPro" id="IPR003593">
    <property type="entry name" value="AAA+_ATPase"/>
</dbReference>
<feature type="region of interest" description="Disordered" evidence="9">
    <location>
        <begin position="87"/>
        <end position="124"/>
    </location>
</feature>
<feature type="region of interest" description="Disordered" evidence="9">
    <location>
        <begin position="137"/>
        <end position="199"/>
    </location>
</feature>
<feature type="domain" description="AAA+ ATPase" evidence="10">
    <location>
        <begin position="314"/>
        <end position="480"/>
    </location>
</feature>
<dbReference type="CDD" id="cd00009">
    <property type="entry name" value="AAA"/>
    <property type="match status" value="1"/>
</dbReference>
<proteinExistence type="inferred from homology"/>
<dbReference type="GO" id="GO:0006260">
    <property type="term" value="P:DNA replication"/>
    <property type="evidence" value="ECO:0007669"/>
    <property type="project" value="UniProtKB-KW"/>
</dbReference>
<dbReference type="Proteomes" id="UP000077521">
    <property type="component" value="Unassembled WGS sequence"/>
</dbReference>
<evidence type="ECO:0000256" key="8">
    <source>
        <dbReference type="ARBA" id="ARBA00043975"/>
    </source>
</evidence>
<feature type="compositionally biased region" description="Low complexity" evidence="9">
    <location>
        <begin position="55"/>
        <end position="64"/>
    </location>
</feature>
<dbReference type="Pfam" id="PF00004">
    <property type="entry name" value="AAA"/>
    <property type="match status" value="1"/>
</dbReference>
<feature type="region of interest" description="Disordered" evidence="9">
    <location>
        <begin position="1"/>
        <end position="72"/>
    </location>
</feature>
<comment type="similarity">
    <text evidence="8">Belongs to the activator 1 small subunits family. CTF18 subfamily.</text>
</comment>
<organism evidence="11 12">
    <name type="scientific">Tilletia indica</name>
    <dbReference type="NCBI Taxonomy" id="43049"/>
    <lineage>
        <taxon>Eukaryota</taxon>
        <taxon>Fungi</taxon>
        <taxon>Dikarya</taxon>
        <taxon>Basidiomycota</taxon>
        <taxon>Ustilaginomycotina</taxon>
        <taxon>Exobasidiomycetes</taxon>
        <taxon>Tilletiales</taxon>
        <taxon>Tilletiaceae</taxon>
        <taxon>Tilletia</taxon>
    </lineage>
</organism>
<keyword evidence="6" id="KW-0539">Nucleus</keyword>
<evidence type="ECO:0000256" key="1">
    <source>
        <dbReference type="ARBA" id="ARBA00004123"/>
    </source>
</evidence>